<organism evidence="2 3">
    <name type="scientific">Linum trigynum</name>
    <dbReference type="NCBI Taxonomy" id="586398"/>
    <lineage>
        <taxon>Eukaryota</taxon>
        <taxon>Viridiplantae</taxon>
        <taxon>Streptophyta</taxon>
        <taxon>Embryophyta</taxon>
        <taxon>Tracheophyta</taxon>
        <taxon>Spermatophyta</taxon>
        <taxon>Magnoliopsida</taxon>
        <taxon>eudicotyledons</taxon>
        <taxon>Gunneridae</taxon>
        <taxon>Pentapetalae</taxon>
        <taxon>rosids</taxon>
        <taxon>fabids</taxon>
        <taxon>Malpighiales</taxon>
        <taxon>Linaceae</taxon>
        <taxon>Linum</taxon>
    </lineage>
</organism>
<gene>
    <name evidence="2" type="ORF">LTRI10_LOCUS49011</name>
</gene>
<accession>A0AAV2GGJ8</accession>
<sequence>MVGVSISFDKIEAEKRTSDSKLVQSPSNRAIHQLLERINPLLSPLLQFSGEVLSAITVTQSRPLVFPERRSHRLRPVIDVVVIVGSYQGSVSASVRSACPCHRREPMSIPASNMLVIVGGGKTRSLDRPSTSRLSSSSAPSNDGRVNVGWISFVHRLRPDAAESPLLLASGETAQIRAPHHNQHCLIRKVTIRDLLLHLVSRHSAAVDCFS</sequence>
<keyword evidence="3" id="KW-1185">Reference proteome</keyword>
<name>A0AAV2GGJ8_9ROSI</name>
<feature type="region of interest" description="Disordered" evidence="1">
    <location>
        <begin position="123"/>
        <end position="142"/>
    </location>
</feature>
<feature type="compositionally biased region" description="Low complexity" evidence="1">
    <location>
        <begin position="128"/>
        <end position="141"/>
    </location>
</feature>
<evidence type="ECO:0000256" key="1">
    <source>
        <dbReference type="SAM" id="MobiDB-lite"/>
    </source>
</evidence>
<dbReference type="EMBL" id="OZ034821">
    <property type="protein sequence ID" value="CAL1409517.1"/>
    <property type="molecule type" value="Genomic_DNA"/>
</dbReference>
<evidence type="ECO:0000313" key="3">
    <source>
        <dbReference type="Proteomes" id="UP001497516"/>
    </source>
</evidence>
<evidence type="ECO:0000313" key="2">
    <source>
        <dbReference type="EMBL" id="CAL1409517.1"/>
    </source>
</evidence>
<dbReference type="AlphaFoldDB" id="A0AAV2GGJ8"/>
<proteinExistence type="predicted"/>
<reference evidence="2 3" key="1">
    <citation type="submission" date="2024-04" db="EMBL/GenBank/DDBJ databases">
        <authorList>
            <person name="Fracassetti M."/>
        </authorList>
    </citation>
    <scope>NUCLEOTIDE SEQUENCE [LARGE SCALE GENOMIC DNA]</scope>
</reference>
<dbReference type="Proteomes" id="UP001497516">
    <property type="component" value="Chromosome 8"/>
</dbReference>
<protein>
    <submittedName>
        <fullName evidence="2">Uncharacterized protein</fullName>
    </submittedName>
</protein>